<dbReference type="EMBL" id="CP032509">
    <property type="protein sequence ID" value="AZN72608.1"/>
    <property type="molecule type" value="Genomic_DNA"/>
</dbReference>
<evidence type="ECO:0000313" key="3">
    <source>
        <dbReference type="EMBL" id="AZN72608.1"/>
    </source>
</evidence>
<dbReference type="Proteomes" id="UP000268192">
    <property type="component" value="Chromosome"/>
</dbReference>
<sequence length="370" mass="40633">MDKTLPFAMTFPDTTPVSRSTSFRISIARVLCIILVTFVHVQPGIAENVYTLPVDAFGLVYFLLTRVIGLSSVSLLGIVSGFLIAGSLAKGHLSTVTGKVRSLIVPLIAWNAVMFVLIIIYAQLSGNWDKLPEASPLGIANAFLALQEWPLVVPLWFLRDLFVCCLLSPLLVFALYRAPTAAFAVLIGYMLFGQDTWLLQRPQLLLFFAIGLWLRIGAFQDGQVDRATKCLALGLAPMAAVFFFIRIDGIPLHSLNPQVLAGLDTLLRITMAAAIWQVTLLIAGSSKWSRIKRFEPYVFVLFCSHAIVFEFAGIPLRRVFGNYGDPLFSVSFFLQPVIAIAAAWIGVRVLMRLPSVIGKALNGGKLVLPH</sequence>
<organism evidence="3 4">
    <name type="scientific">Georhizobium profundi</name>
    <dbReference type="NCBI Taxonomy" id="2341112"/>
    <lineage>
        <taxon>Bacteria</taxon>
        <taxon>Pseudomonadati</taxon>
        <taxon>Pseudomonadota</taxon>
        <taxon>Alphaproteobacteria</taxon>
        <taxon>Hyphomicrobiales</taxon>
        <taxon>Rhizobiaceae</taxon>
        <taxon>Georhizobium</taxon>
    </lineage>
</organism>
<dbReference type="Pfam" id="PF01757">
    <property type="entry name" value="Acyl_transf_3"/>
    <property type="match status" value="1"/>
</dbReference>
<reference evidence="3 4" key="1">
    <citation type="submission" date="2018-09" db="EMBL/GenBank/DDBJ databases">
        <title>Marinorhizobium profundi gen. nov., sp. nov., isolated from a deep-sea sediment sample from the New Britain Trench and proposal of Marinorhizobiaceae fam. nov. in the order Rhizobiales of the class Alphaproteobacteria.</title>
        <authorList>
            <person name="Cao J."/>
        </authorList>
    </citation>
    <scope>NUCLEOTIDE SEQUENCE [LARGE SCALE GENOMIC DNA]</scope>
    <source>
        <strain evidence="3 4">WS11</strain>
    </source>
</reference>
<feature type="transmembrane region" description="Helical" evidence="1">
    <location>
        <begin position="230"/>
        <end position="247"/>
    </location>
</feature>
<dbReference type="OrthoDB" id="6064642at2"/>
<dbReference type="GO" id="GO:0016747">
    <property type="term" value="F:acyltransferase activity, transferring groups other than amino-acyl groups"/>
    <property type="evidence" value="ECO:0007669"/>
    <property type="project" value="InterPro"/>
</dbReference>
<feature type="transmembrane region" description="Helical" evidence="1">
    <location>
        <begin position="59"/>
        <end position="83"/>
    </location>
</feature>
<dbReference type="RefSeq" id="WP_126010932.1">
    <property type="nucleotide sequence ID" value="NZ_CP032509.1"/>
</dbReference>
<feature type="transmembrane region" description="Helical" evidence="1">
    <location>
        <begin position="267"/>
        <end position="285"/>
    </location>
</feature>
<dbReference type="KEGG" id="abaw:D5400_16215"/>
<keyword evidence="3" id="KW-0012">Acyltransferase</keyword>
<feature type="transmembrane region" description="Helical" evidence="1">
    <location>
        <begin position="103"/>
        <end position="124"/>
    </location>
</feature>
<evidence type="ECO:0000256" key="1">
    <source>
        <dbReference type="SAM" id="Phobius"/>
    </source>
</evidence>
<keyword evidence="1" id="KW-1133">Transmembrane helix</keyword>
<protein>
    <submittedName>
        <fullName evidence="3">Acyltransferase</fullName>
    </submittedName>
</protein>
<feature type="transmembrane region" description="Helical" evidence="1">
    <location>
        <begin position="328"/>
        <end position="351"/>
    </location>
</feature>
<dbReference type="AlphaFoldDB" id="A0A3S9B6M4"/>
<proteinExistence type="predicted"/>
<evidence type="ECO:0000313" key="4">
    <source>
        <dbReference type="Proteomes" id="UP000268192"/>
    </source>
</evidence>
<evidence type="ECO:0000259" key="2">
    <source>
        <dbReference type="Pfam" id="PF01757"/>
    </source>
</evidence>
<feature type="transmembrane region" description="Helical" evidence="1">
    <location>
        <begin position="136"/>
        <end position="158"/>
    </location>
</feature>
<accession>A0A3S9B6M4</accession>
<feature type="transmembrane region" description="Helical" evidence="1">
    <location>
        <begin position="21"/>
        <end position="39"/>
    </location>
</feature>
<keyword evidence="1" id="KW-0812">Transmembrane</keyword>
<keyword evidence="4" id="KW-1185">Reference proteome</keyword>
<dbReference type="InterPro" id="IPR002656">
    <property type="entry name" value="Acyl_transf_3_dom"/>
</dbReference>
<feature type="transmembrane region" description="Helical" evidence="1">
    <location>
        <begin position="198"/>
        <end position="218"/>
    </location>
</feature>
<feature type="transmembrane region" description="Helical" evidence="1">
    <location>
        <begin position="170"/>
        <end position="192"/>
    </location>
</feature>
<keyword evidence="1" id="KW-0472">Membrane</keyword>
<name>A0A3S9B6M4_9HYPH</name>
<keyword evidence="3" id="KW-0808">Transferase</keyword>
<gene>
    <name evidence="3" type="ORF">D5400_16215</name>
</gene>
<feature type="transmembrane region" description="Helical" evidence="1">
    <location>
        <begin position="297"/>
        <end position="316"/>
    </location>
</feature>
<feature type="domain" description="Acyltransferase 3" evidence="2">
    <location>
        <begin position="25"/>
        <end position="341"/>
    </location>
</feature>